<keyword evidence="2 5" id="KW-0378">Hydrolase</keyword>
<accession>A0A1D6P7J0</accession>
<dbReference type="PANTHER" id="PTHR11782:SF3">
    <property type="entry name" value="APYRASE 6-RELATED"/>
    <property type="match status" value="1"/>
</dbReference>
<proteinExistence type="inferred from homology"/>
<reference evidence="6" key="1">
    <citation type="submission" date="2015-12" db="EMBL/GenBank/DDBJ databases">
        <title>Update maize B73 reference genome by single molecule sequencing technologies.</title>
        <authorList>
            <consortium name="Maize Genome Sequencing Project"/>
            <person name="Ware D."/>
        </authorList>
    </citation>
    <scope>NUCLEOTIDE SEQUENCE</scope>
    <source>
        <tissue evidence="6">Seedling</tissue>
    </source>
</reference>
<evidence type="ECO:0000313" key="6">
    <source>
        <dbReference type="EMBL" id="AQL05805.1"/>
    </source>
</evidence>
<gene>
    <name evidence="6" type="ORF">ZEAMMB73_Zm00001d047178</name>
</gene>
<evidence type="ECO:0000256" key="5">
    <source>
        <dbReference type="RuleBase" id="RU003833"/>
    </source>
</evidence>
<sequence>MPDPTTKPPSPRPRRRRRLCGLCLGTALLALLVAALVHVVAPLPRAASASARFSVIIDGGSTGTRAHVFVTGHDGSPDLALSTVMRVSPGLSSFAADPARAGESLKPLIDFARDKIDGAGSAAGEAEVRLMATAGLRLLEERTQEAILASCRDVLRASGFRFEDAWAKVIPGSDEGIYAWVAANYALGRLGGDPNRTVGIIELGGASAQLAFVSDEVLPPKLSYNYTFIETTYTLYTNSFLNFGQNAAQDSFHEMLRSRVVHIQQQQQQQQQQQSLFVPSTLGIVPHVSHINAEKCQYQQCHLGSTFVPELRGYFLATENFYFTSKFFGLKKSSSLSDFMFAGEQFCNQDLSTLRKKHPNRSDEDFSRYCFSMAYIVALLHDSLGVSLDDKRIEYSNQVGDIQVEWALGAFITLIQNASLKPLHTAVESTHSNRPLFAVLGMFLLCGVLFVSRWRKHKTKVIYDLEKGRYIITHIS</sequence>
<evidence type="ECO:0000256" key="3">
    <source>
        <dbReference type="PIRSR" id="PIRSR600407-1"/>
    </source>
</evidence>
<keyword evidence="4" id="KW-0547">Nucleotide-binding</keyword>
<dbReference type="AlphaFoldDB" id="A0A1D6P7J0"/>
<evidence type="ECO:0000256" key="2">
    <source>
        <dbReference type="ARBA" id="ARBA00022801"/>
    </source>
</evidence>
<dbReference type="InterPro" id="IPR006311">
    <property type="entry name" value="TAT_signal"/>
</dbReference>
<evidence type="ECO:0000256" key="4">
    <source>
        <dbReference type="PIRSR" id="PIRSR600407-2"/>
    </source>
</evidence>
<dbReference type="GO" id="GO:0016787">
    <property type="term" value="F:hydrolase activity"/>
    <property type="evidence" value="ECO:0007669"/>
    <property type="project" value="UniProtKB-KW"/>
</dbReference>
<name>A0A1D6P7J0_MAIZE</name>
<feature type="active site" description="Proton acceptor" evidence="3">
    <location>
        <position position="175"/>
    </location>
</feature>
<dbReference type="PROSITE" id="PS01238">
    <property type="entry name" value="GDA1_CD39_NTPASE"/>
    <property type="match status" value="1"/>
</dbReference>
<dbReference type="EMBL" id="CM000785">
    <property type="protein sequence ID" value="AQL05805.1"/>
    <property type="molecule type" value="Genomic_DNA"/>
</dbReference>
<evidence type="ECO:0000256" key="1">
    <source>
        <dbReference type="ARBA" id="ARBA00009283"/>
    </source>
</evidence>
<dbReference type="Gene3D" id="3.30.420.150">
    <property type="entry name" value="Exopolyphosphatase. Domain 2"/>
    <property type="match status" value="1"/>
</dbReference>
<dbReference type="Pfam" id="PF01150">
    <property type="entry name" value="GDA1_CD39"/>
    <property type="match status" value="2"/>
</dbReference>
<feature type="binding site" evidence="4">
    <location>
        <begin position="205"/>
        <end position="209"/>
    </location>
    <ligand>
        <name>ATP</name>
        <dbReference type="ChEBI" id="CHEBI:30616"/>
    </ligand>
</feature>
<organism evidence="6">
    <name type="scientific">Zea mays</name>
    <name type="common">Maize</name>
    <dbReference type="NCBI Taxonomy" id="4577"/>
    <lineage>
        <taxon>Eukaryota</taxon>
        <taxon>Viridiplantae</taxon>
        <taxon>Streptophyta</taxon>
        <taxon>Embryophyta</taxon>
        <taxon>Tracheophyta</taxon>
        <taxon>Spermatophyta</taxon>
        <taxon>Magnoliopsida</taxon>
        <taxon>Liliopsida</taxon>
        <taxon>Poales</taxon>
        <taxon>Poaceae</taxon>
        <taxon>PACMAD clade</taxon>
        <taxon>Panicoideae</taxon>
        <taxon>Andropogonodae</taxon>
        <taxon>Andropogoneae</taxon>
        <taxon>Tripsacinae</taxon>
        <taxon>Zea</taxon>
    </lineage>
</organism>
<dbReference type="ExpressionAtlas" id="A0A1D6P7J0">
    <property type="expression patterns" value="baseline and differential"/>
</dbReference>
<comment type="similarity">
    <text evidence="1 5">Belongs to the GDA1/CD39 NTPase family.</text>
</comment>
<keyword evidence="4" id="KW-0067">ATP-binding</keyword>
<dbReference type="InterPro" id="IPR000407">
    <property type="entry name" value="GDA1_CD39_NTPase"/>
</dbReference>
<dbReference type="PANTHER" id="PTHR11782">
    <property type="entry name" value="ADENOSINE/GUANOSINE DIPHOSPHATASE"/>
    <property type="match status" value="1"/>
</dbReference>
<dbReference type="GO" id="GO:0005524">
    <property type="term" value="F:ATP binding"/>
    <property type="evidence" value="ECO:0007669"/>
    <property type="project" value="UniProtKB-KW"/>
</dbReference>
<dbReference type="PROSITE" id="PS51318">
    <property type="entry name" value="TAT"/>
    <property type="match status" value="1"/>
</dbReference>
<dbReference type="Gene3D" id="3.30.420.40">
    <property type="match status" value="1"/>
</dbReference>
<protein>
    <submittedName>
        <fullName evidence="6">Putative nucleoside phosphatase GDA1/CD39 family protein</fullName>
    </submittedName>
</protein>